<feature type="transmembrane region" description="Helical" evidence="6">
    <location>
        <begin position="232"/>
        <end position="253"/>
    </location>
</feature>
<protein>
    <recommendedName>
        <fullName evidence="9">Polysaccharide biosynthesis protein C-terminal domain-containing protein</fullName>
    </recommendedName>
</protein>
<comment type="caution">
    <text evidence="7">The sequence shown here is derived from an EMBL/GenBank/DDBJ whole genome shotgun (WGS) entry which is preliminary data.</text>
</comment>
<evidence type="ECO:0008006" key="9">
    <source>
        <dbReference type="Google" id="ProtNLM"/>
    </source>
</evidence>
<feature type="transmembrane region" description="Helical" evidence="6">
    <location>
        <begin position="259"/>
        <end position="281"/>
    </location>
</feature>
<dbReference type="PANTHER" id="PTHR30250:SF26">
    <property type="entry name" value="PSMA PROTEIN"/>
    <property type="match status" value="1"/>
</dbReference>
<feature type="transmembrane region" description="Helical" evidence="6">
    <location>
        <begin position="102"/>
        <end position="123"/>
    </location>
</feature>
<evidence type="ECO:0000256" key="1">
    <source>
        <dbReference type="ARBA" id="ARBA00004651"/>
    </source>
</evidence>
<keyword evidence="3 6" id="KW-0812">Transmembrane</keyword>
<keyword evidence="4 6" id="KW-1133">Transmembrane helix</keyword>
<dbReference type="InterPro" id="IPR050833">
    <property type="entry name" value="Poly_Biosynth_Transport"/>
</dbReference>
<organism evidence="7 8">
    <name type="scientific">Adlercreutzia equolifaciens subsp. celatus</name>
    <dbReference type="NCBI Taxonomy" id="394340"/>
    <lineage>
        <taxon>Bacteria</taxon>
        <taxon>Bacillati</taxon>
        <taxon>Actinomycetota</taxon>
        <taxon>Coriobacteriia</taxon>
        <taxon>Eggerthellales</taxon>
        <taxon>Eggerthellaceae</taxon>
        <taxon>Adlercreutzia</taxon>
    </lineage>
</organism>
<name>A0A369NZ35_9ACTN</name>
<dbReference type="GO" id="GO:0005886">
    <property type="term" value="C:plasma membrane"/>
    <property type="evidence" value="ECO:0007669"/>
    <property type="project" value="UniProtKB-SubCell"/>
</dbReference>
<dbReference type="AlphaFoldDB" id="A0A369NZ35"/>
<keyword evidence="2" id="KW-1003">Cell membrane</keyword>
<evidence type="ECO:0000256" key="3">
    <source>
        <dbReference type="ARBA" id="ARBA00022692"/>
    </source>
</evidence>
<reference evidence="7 8" key="1">
    <citation type="journal article" date="2018" name="Elife">
        <title>Discovery and characterization of a prevalent human gut bacterial enzyme sufficient for the inactivation of a family of plant toxins.</title>
        <authorList>
            <person name="Koppel N."/>
            <person name="Bisanz J.E."/>
            <person name="Pandelia M.E."/>
            <person name="Turnbaugh P.J."/>
            <person name="Balskus E.P."/>
        </authorList>
    </citation>
    <scope>NUCLEOTIDE SEQUENCE [LARGE SCALE GENOMIC DNA]</scope>
    <source>
        <strain evidence="7 8">OB21 GAM 11</strain>
    </source>
</reference>
<evidence type="ECO:0000313" key="8">
    <source>
        <dbReference type="Proteomes" id="UP000253805"/>
    </source>
</evidence>
<feature type="transmembrane region" description="Helical" evidence="6">
    <location>
        <begin position="135"/>
        <end position="158"/>
    </location>
</feature>
<evidence type="ECO:0000313" key="7">
    <source>
        <dbReference type="EMBL" id="RDC44678.1"/>
    </source>
</evidence>
<evidence type="ECO:0000256" key="5">
    <source>
        <dbReference type="ARBA" id="ARBA00023136"/>
    </source>
</evidence>
<comment type="subcellular location">
    <subcellularLocation>
        <location evidence="1">Cell membrane</location>
        <topology evidence="1">Multi-pass membrane protein</topology>
    </subcellularLocation>
</comment>
<evidence type="ECO:0000256" key="4">
    <source>
        <dbReference type="ARBA" id="ARBA00022989"/>
    </source>
</evidence>
<gene>
    <name evidence="7" type="ORF">C1850_06245</name>
</gene>
<sequence length="305" mass="33539">MPEIKFNVKYFSCSSVRDLLSSGFWNTINQCGNVLMTGLDLLFANLLVGPWAMGALSVAKTIPNALIMLAGTVNSNLEPNLVISFAKSGLDGLRERVARDALASNLLVSVPVAVFCTLSYNFYKLWMPTLDPVLLSLLSLLTILAYIPWSGAQVVYNVFTAMNRLTVNSVSFILFSMANVIIVIASVRFTDLGIIAIAGTSSVLSIIRNMVIVGPYSARLLHLPWWHFYRTAAISIASFAIVSIITFFCQTLFPPTEWVSLLIVGITSCLLGWIVVGRVTFGKEEFAMFGSWLRGKILQSTLFRT</sequence>
<accession>A0A369NZ35</accession>
<dbReference type="PANTHER" id="PTHR30250">
    <property type="entry name" value="PST FAMILY PREDICTED COLANIC ACID TRANSPORTER"/>
    <property type="match status" value="1"/>
</dbReference>
<feature type="transmembrane region" description="Helical" evidence="6">
    <location>
        <begin position="192"/>
        <end position="211"/>
    </location>
</feature>
<evidence type="ECO:0000256" key="6">
    <source>
        <dbReference type="SAM" id="Phobius"/>
    </source>
</evidence>
<feature type="transmembrane region" description="Helical" evidence="6">
    <location>
        <begin position="165"/>
        <end position="186"/>
    </location>
</feature>
<evidence type="ECO:0000256" key="2">
    <source>
        <dbReference type="ARBA" id="ARBA00022475"/>
    </source>
</evidence>
<proteinExistence type="predicted"/>
<dbReference type="Proteomes" id="UP000253805">
    <property type="component" value="Unassembled WGS sequence"/>
</dbReference>
<keyword evidence="5 6" id="KW-0472">Membrane</keyword>
<dbReference type="EMBL" id="PPUT01000013">
    <property type="protein sequence ID" value="RDC44678.1"/>
    <property type="molecule type" value="Genomic_DNA"/>
</dbReference>